<dbReference type="CDD" id="cd00077">
    <property type="entry name" value="HDc"/>
    <property type="match status" value="1"/>
</dbReference>
<accession>A0A6A8DEV7</accession>
<evidence type="ECO:0000313" key="8">
    <source>
        <dbReference type="EMBL" id="MRH43056.1"/>
    </source>
</evidence>
<dbReference type="NCBIfam" id="TIGR00488">
    <property type="entry name" value="bis(5'-nucleosyl)-tetraphosphatase (symmetrical) YqeK"/>
    <property type="match status" value="1"/>
</dbReference>
<dbReference type="InterPro" id="IPR005249">
    <property type="entry name" value="YqeK"/>
</dbReference>
<dbReference type="EC" id="3.6.1.41" evidence="1"/>
<dbReference type="RefSeq" id="WP_153736691.1">
    <property type="nucleotide sequence ID" value="NZ_WJNG01000007.1"/>
</dbReference>
<reference evidence="8" key="1">
    <citation type="submission" date="2019-11" db="EMBL/GenBank/DDBJ databases">
        <authorList>
            <person name="Li J."/>
        </authorList>
    </citation>
    <scope>NUCLEOTIDE SEQUENCE</scope>
    <source>
        <strain evidence="8">B6B</strain>
    </source>
</reference>
<keyword evidence="9" id="KW-1185">Reference proteome</keyword>
<gene>
    <name evidence="8" type="ORF">GH741_10205</name>
</gene>
<dbReference type="PROSITE" id="PS51831">
    <property type="entry name" value="HD"/>
    <property type="match status" value="1"/>
</dbReference>
<evidence type="ECO:0000256" key="2">
    <source>
        <dbReference type="ARBA" id="ARBA00022723"/>
    </source>
</evidence>
<evidence type="ECO:0000256" key="1">
    <source>
        <dbReference type="ARBA" id="ARBA00012506"/>
    </source>
</evidence>
<dbReference type="InterPro" id="IPR006674">
    <property type="entry name" value="HD_domain"/>
</dbReference>
<dbReference type="InterPro" id="IPR003607">
    <property type="entry name" value="HD/PDEase_dom"/>
</dbReference>
<dbReference type="Proteomes" id="UP000799092">
    <property type="component" value="Unassembled WGS sequence"/>
</dbReference>
<evidence type="ECO:0000256" key="6">
    <source>
        <dbReference type="ARBA" id="ARBA00049417"/>
    </source>
</evidence>
<evidence type="ECO:0000256" key="5">
    <source>
        <dbReference type="ARBA" id="ARBA00023004"/>
    </source>
</evidence>
<sequence>MDRSEALTLVEPHLTKARFEHTKRVAETATKLAKMYGHDTIQADLAAIFHDYAKNRNKDELRQWIVKESLPQHLLSYHHELWHGPVGAILVKKELGIDNEAVLSAIRWHTTGKAGMSLLDKIVFLADYIEPGRQFPGVEEVRTVADNDLNLGCWLASRNTISFLMSKNQPIYPDTFHAYNDLLLQINKD</sequence>
<dbReference type="InterPro" id="IPR051094">
    <property type="entry name" value="Diverse_Catalytic_Enzymes"/>
</dbReference>
<organism evidence="8 9">
    <name type="scientific">Aquibacillus halophilus</name>
    <dbReference type="NCBI Taxonomy" id="930132"/>
    <lineage>
        <taxon>Bacteria</taxon>
        <taxon>Bacillati</taxon>
        <taxon>Bacillota</taxon>
        <taxon>Bacilli</taxon>
        <taxon>Bacillales</taxon>
        <taxon>Bacillaceae</taxon>
        <taxon>Aquibacillus</taxon>
    </lineage>
</organism>
<dbReference type="GO" id="GO:0000166">
    <property type="term" value="F:nucleotide binding"/>
    <property type="evidence" value="ECO:0007669"/>
    <property type="project" value="UniProtKB-KW"/>
</dbReference>
<protein>
    <recommendedName>
        <fullName evidence="1">bis(5'-nucleosyl)-tetraphosphatase (symmetrical)</fullName>
        <ecNumber evidence="1">3.6.1.41</ecNumber>
    </recommendedName>
</protein>
<comment type="caution">
    <text evidence="8">The sequence shown here is derived from an EMBL/GenBank/DDBJ whole genome shotgun (WGS) entry which is preliminary data.</text>
</comment>
<name>A0A6A8DEV7_9BACI</name>
<dbReference type="SUPFAM" id="SSF109604">
    <property type="entry name" value="HD-domain/PDEase-like"/>
    <property type="match status" value="1"/>
</dbReference>
<keyword evidence="3" id="KW-0547">Nucleotide-binding</keyword>
<keyword evidence="5" id="KW-0408">Iron</keyword>
<comment type="catalytic activity">
    <reaction evidence="6">
        <text>P(1),P(4)-bis(5'-adenosyl) tetraphosphate + H2O = 2 ADP + 2 H(+)</text>
        <dbReference type="Rhea" id="RHEA:24252"/>
        <dbReference type="ChEBI" id="CHEBI:15377"/>
        <dbReference type="ChEBI" id="CHEBI:15378"/>
        <dbReference type="ChEBI" id="CHEBI:58141"/>
        <dbReference type="ChEBI" id="CHEBI:456216"/>
        <dbReference type="EC" id="3.6.1.41"/>
    </reaction>
</comment>
<evidence type="ECO:0000256" key="4">
    <source>
        <dbReference type="ARBA" id="ARBA00022801"/>
    </source>
</evidence>
<evidence type="ECO:0000256" key="3">
    <source>
        <dbReference type="ARBA" id="ARBA00022741"/>
    </source>
</evidence>
<keyword evidence="4" id="KW-0378">Hydrolase</keyword>
<dbReference type="EMBL" id="WJNG01000007">
    <property type="protein sequence ID" value="MRH43056.1"/>
    <property type="molecule type" value="Genomic_DNA"/>
</dbReference>
<dbReference type="GO" id="GO:0008803">
    <property type="term" value="F:bis(5'-nucleosyl)-tetraphosphatase (symmetrical) activity"/>
    <property type="evidence" value="ECO:0007669"/>
    <property type="project" value="UniProtKB-EC"/>
</dbReference>
<dbReference type="GO" id="GO:0046872">
    <property type="term" value="F:metal ion binding"/>
    <property type="evidence" value="ECO:0007669"/>
    <property type="project" value="UniProtKB-KW"/>
</dbReference>
<dbReference type="SMART" id="SM00471">
    <property type="entry name" value="HDc"/>
    <property type="match status" value="1"/>
</dbReference>
<dbReference type="PANTHER" id="PTHR35795:SF1">
    <property type="entry name" value="BIS(5'-NUCLEOSYL)-TETRAPHOSPHATASE, SYMMETRICAL"/>
    <property type="match status" value="1"/>
</dbReference>
<dbReference type="PANTHER" id="PTHR35795">
    <property type="entry name" value="SLR1885 PROTEIN"/>
    <property type="match status" value="1"/>
</dbReference>
<dbReference type="AlphaFoldDB" id="A0A6A8DEV7"/>
<dbReference type="Pfam" id="PF01966">
    <property type="entry name" value="HD"/>
    <property type="match status" value="1"/>
</dbReference>
<dbReference type="Gene3D" id="1.10.3210.10">
    <property type="entry name" value="Hypothetical protein af1432"/>
    <property type="match status" value="1"/>
</dbReference>
<proteinExistence type="predicted"/>
<evidence type="ECO:0000313" key="9">
    <source>
        <dbReference type="Proteomes" id="UP000799092"/>
    </source>
</evidence>
<dbReference type="OrthoDB" id="9782134at2"/>
<evidence type="ECO:0000259" key="7">
    <source>
        <dbReference type="PROSITE" id="PS51831"/>
    </source>
</evidence>
<feature type="domain" description="HD" evidence="7">
    <location>
        <begin position="18"/>
        <end position="132"/>
    </location>
</feature>
<keyword evidence="2" id="KW-0479">Metal-binding</keyword>